<feature type="domain" description="Multidrug resistance protein MdtA-like alpha-helical hairpin" evidence="5">
    <location>
        <begin position="118"/>
        <end position="186"/>
    </location>
</feature>
<evidence type="ECO:0000259" key="8">
    <source>
        <dbReference type="Pfam" id="PF25967"/>
    </source>
</evidence>
<dbReference type="Gene3D" id="2.40.420.20">
    <property type="match status" value="1"/>
</dbReference>
<reference evidence="9" key="1">
    <citation type="submission" date="2019-12" db="EMBL/GenBank/DDBJ databases">
        <title>Novel species isolated from a subtropical stream in China.</title>
        <authorList>
            <person name="Lu H."/>
        </authorList>
    </citation>
    <scope>NUCLEOTIDE SEQUENCE [LARGE SCALE GENOMIC DNA]</scope>
    <source>
        <strain evidence="9">FT93W</strain>
    </source>
</reference>
<feature type="compositionally biased region" description="Basic and acidic residues" evidence="3">
    <location>
        <begin position="400"/>
        <end position="437"/>
    </location>
</feature>
<feature type="domain" description="Multidrug resistance protein MdtA-like beta-barrel" evidence="7">
    <location>
        <begin position="230"/>
        <end position="301"/>
    </location>
</feature>
<evidence type="ECO:0000259" key="7">
    <source>
        <dbReference type="Pfam" id="PF25944"/>
    </source>
</evidence>
<dbReference type="InterPro" id="IPR006143">
    <property type="entry name" value="RND_pump_MFP"/>
</dbReference>
<dbReference type="Pfam" id="PF25944">
    <property type="entry name" value="Beta-barrel_RND"/>
    <property type="match status" value="1"/>
</dbReference>
<keyword evidence="4" id="KW-0732">Signal</keyword>
<dbReference type="InterPro" id="IPR058626">
    <property type="entry name" value="MdtA-like_b-barrel"/>
</dbReference>
<feature type="chain" id="PRO_5032307417" evidence="4">
    <location>
        <begin position="31"/>
        <end position="437"/>
    </location>
</feature>
<dbReference type="Gene3D" id="2.40.30.170">
    <property type="match status" value="1"/>
</dbReference>
<evidence type="ECO:0000256" key="4">
    <source>
        <dbReference type="SAM" id="SignalP"/>
    </source>
</evidence>
<keyword evidence="10" id="KW-1185">Reference proteome</keyword>
<comment type="caution">
    <text evidence="9">The sequence shown here is derived from an EMBL/GenBank/DDBJ whole genome shotgun (WGS) entry which is preliminary data.</text>
</comment>
<dbReference type="InterPro" id="IPR058627">
    <property type="entry name" value="MdtA-like_C"/>
</dbReference>
<dbReference type="PROSITE" id="PS51257">
    <property type="entry name" value="PROKAR_LIPOPROTEIN"/>
    <property type="match status" value="1"/>
</dbReference>
<dbReference type="Pfam" id="PF25917">
    <property type="entry name" value="BSH_RND"/>
    <property type="match status" value="1"/>
</dbReference>
<feature type="region of interest" description="Disordered" evidence="3">
    <location>
        <begin position="392"/>
        <end position="437"/>
    </location>
</feature>
<sequence length="437" mass="46182">MKNIKLLTAQARPLAAAMALAGLAAMSAFALTGCDTATGKTAEAPAAGGPPVSAAVVVEKTVTETQQFSGRLEAIEQVQIRPRVGGFITAINFKPGSQVKKGDVLFVIDPRPFQAEANRAEAAAGSARAKADLARLELNRAEKLLADKAIAQREYDERASSLKQLDADARAAQAQFEAARLNLSYTQVQSPINGRVSKAEITLGNLVDASAVLTSVVSLDRIYASFDGDEETYLRVGAAAHQGKPATVRIGLANEEGYPHEGKLEFVDNQLDVRSGSVRMRATLNNADGALVPGLFARVQLAGSENTKPALLINERAVNTDQNRKFVFVVDKDNKAEYRPVQLGQSVDGLRVVRDGLKPGEKIVVNGLQRVRPGAPITPNVVAMDVDPLAANAQPPAGKEVAKDAGKDAGKDAAAKADKHAAKDEKVAIAKTGTRKE</sequence>
<dbReference type="SUPFAM" id="SSF111369">
    <property type="entry name" value="HlyD-like secretion proteins"/>
    <property type="match status" value="1"/>
</dbReference>
<dbReference type="GO" id="GO:0046677">
    <property type="term" value="P:response to antibiotic"/>
    <property type="evidence" value="ECO:0007669"/>
    <property type="project" value="TreeGrafter"/>
</dbReference>
<dbReference type="GO" id="GO:0005886">
    <property type="term" value="C:plasma membrane"/>
    <property type="evidence" value="ECO:0007669"/>
    <property type="project" value="TreeGrafter"/>
</dbReference>
<dbReference type="Pfam" id="PF25876">
    <property type="entry name" value="HH_MFP_RND"/>
    <property type="match status" value="1"/>
</dbReference>
<dbReference type="Pfam" id="PF25967">
    <property type="entry name" value="RND-MFP_C"/>
    <property type="match status" value="1"/>
</dbReference>
<dbReference type="GO" id="GO:0022857">
    <property type="term" value="F:transmembrane transporter activity"/>
    <property type="evidence" value="ECO:0007669"/>
    <property type="project" value="InterPro"/>
</dbReference>
<evidence type="ECO:0000313" key="9">
    <source>
        <dbReference type="EMBL" id="MYN44889.1"/>
    </source>
</evidence>
<feature type="domain" description="Multidrug resistance protein MdtA-like barrel-sandwich hybrid" evidence="6">
    <location>
        <begin position="76"/>
        <end position="217"/>
    </location>
</feature>
<dbReference type="AlphaFoldDB" id="A0A845HV34"/>
<name>A0A845HV34_9BURK</name>
<dbReference type="GO" id="GO:0030313">
    <property type="term" value="C:cell envelope"/>
    <property type="evidence" value="ECO:0007669"/>
    <property type="project" value="UniProtKB-SubCell"/>
</dbReference>
<dbReference type="NCBIfam" id="TIGR01730">
    <property type="entry name" value="RND_mfp"/>
    <property type="match status" value="1"/>
</dbReference>
<comment type="subcellular location">
    <subcellularLocation>
        <location evidence="1">Cell envelope</location>
    </subcellularLocation>
</comment>
<dbReference type="Gene3D" id="1.10.287.470">
    <property type="entry name" value="Helix hairpin bin"/>
    <property type="match status" value="1"/>
</dbReference>
<dbReference type="PANTHER" id="PTHR30158">
    <property type="entry name" value="ACRA/E-RELATED COMPONENT OF DRUG EFFLUX TRANSPORTER"/>
    <property type="match status" value="1"/>
</dbReference>
<evidence type="ECO:0000256" key="1">
    <source>
        <dbReference type="ARBA" id="ARBA00004196"/>
    </source>
</evidence>
<dbReference type="FunFam" id="2.40.420.20:FF:000001">
    <property type="entry name" value="Efflux RND transporter periplasmic adaptor subunit"/>
    <property type="match status" value="1"/>
</dbReference>
<dbReference type="RefSeq" id="WP_161034472.1">
    <property type="nucleotide sequence ID" value="NZ_WWCL01000001.1"/>
</dbReference>
<feature type="domain" description="Multidrug resistance protein MdtA-like C-terminal permuted SH3" evidence="8">
    <location>
        <begin position="310"/>
        <end position="370"/>
    </location>
</feature>
<dbReference type="Gene3D" id="2.40.50.100">
    <property type="match status" value="1"/>
</dbReference>
<evidence type="ECO:0000256" key="2">
    <source>
        <dbReference type="ARBA" id="ARBA00009477"/>
    </source>
</evidence>
<evidence type="ECO:0000259" key="5">
    <source>
        <dbReference type="Pfam" id="PF25876"/>
    </source>
</evidence>
<dbReference type="Proteomes" id="UP000444316">
    <property type="component" value="Unassembled WGS sequence"/>
</dbReference>
<protein>
    <submittedName>
        <fullName evidence="9">Efflux RND transporter periplasmic adaptor subunit</fullName>
    </submittedName>
</protein>
<dbReference type="InterPro" id="IPR058625">
    <property type="entry name" value="MdtA-like_BSH"/>
</dbReference>
<dbReference type="EMBL" id="WWCL01000001">
    <property type="protein sequence ID" value="MYN44889.1"/>
    <property type="molecule type" value="Genomic_DNA"/>
</dbReference>
<dbReference type="InterPro" id="IPR058624">
    <property type="entry name" value="MdtA-like_HH"/>
</dbReference>
<accession>A0A845HV34</accession>
<evidence type="ECO:0000259" key="6">
    <source>
        <dbReference type="Pfam" id="PF25917"/>
    </source>
</evidence>
<gene>
    <name evidence="9" type="ORF">GTP23_07375</name>
</gene>
<evidence type="ECO:0000256" key="3">
    <source>
        <dbReference type="SAM" id="MobiDB-lite"/>
    </source>
</evidence>
<proteinExistence type="inferred from homology"/>
<organism evidence="9 10">
    <name type="scientific">Duganella fentianensis</name>
    <dbReference type="NCBI Taxonomy" id="2692177"/>
    <lineage>
        <taxon>Bacteria</taxon>
        <taxon>Pseudomonadati</taxon>
        <taxon>Pseudomonadota</taxon>
        <taxon>Betaproteobacteria</taxon>
        <taxon>Burkholderiales</taxon>
        <taxon>Oxalobacteraceae</taxon>
        <taxon>Telluria group</taxon>
        <taxon>Duganella</taxon>
    </lineage>
</organism>
<evidence type="ECO:0000313" key="10">
    <source>
        <dbReference type="Proteomes" id="UP000444316"/>
    </source>
</evidence>
<dbReference type="PANTHER" id="PTHR30158:SF10">
    <property type="entry name" value="CATION EFFLUX PUMP"/>
    <property type="match status" value="1"/>
</dbReference>
<comment type="similarity">
    <text evidence="2">Belongs to the membrane fusion protein (MFP) (TC 8.A.1) family.</text>
</comment>
<feature type="signal peptide" evidence="4">
    <location>
        <begin position="1"/>
        <end position="30"/>
    </location>
</feature>